<dbReference type="Pfam" id="PF09839">
    <property type="entry name" value="DUF2066"/>
    <property type="match status" value="1"/>
</dbReference>
<sequence length="364" mass="40749">MNRYIAFQWMGLLMLALFWLSAPVQAAGVSGDALYEAEVTVPDRSDASRQEGTRQAGQRVLTRITGERDPESQESLATLVEAMPRLVERFSIQSREDELILSVSFDAEAVDRLVRQADAPLWGRERPRALVWLAVRDGRDRDLLTEDEVREQAGSVLDAAQERGLPLLFPIMDLEDRAAVDFADIWGGFDERALEASARYGPNAILIGRVDRASGDRWEGRWTLYQPDGSVRWRGSLADREEVLGDGIHEMADRLARRFAVRGGVGSDDEVRLRIQGLGELEDYVRVERHLRGLTPVEQIRLESLQSDTAIFRIQARGGRQSLEQAIELGDRLARVDGSAATDEDQVTAGLIPVEAMPTYRVRP</sequence>
<feature type="compositionally biased region" description="Basic and acidic residues" evidence="1">
    <location>
        <begin position="42"/>
        <end position="52"/>
    </location>
</feature>
<protein>
    <recommendedName>
        <fullName evidence="5">DUF2066 domain-containing protein</fullName>
    </recommendedName>
</protein>
<evidence type="ECO:0000313" key="3">
    <source>
        <dbReference type="EMBL" id="MCP1726164.1"/>
    </source>
</evidence>
<evidence type="ECO:0000256" key="1">
    <source>
        <dbReference type="SAM" id="MobiDB-lite"/>
    </source>
</evidence>
<proteinExistence type="predicted"/>
<accession>A0ABT1G4F4</accession>
<feature type="chain" id="PRO_5045919295" description="DUF2066 domain-containing protein" evidence="2">
    <location>
        <begin position="27"/>
        <end position="364"/>
    </location>
</feature>
<name>A0ABT1G4F4_9GAMM</name>
<organism evidence="3 4">
    <name type="scientific">Natronospira proteinivora</name>
    <dbReference type="NCBI Taxonomy" id="1807133"/>
    <lineage>
        <taxon>Bacteria</taxon>
        <taxon>Pseudomonadati</taxon>
        <taxon>Pseudomonadota</taxon>
        <taxon>Gammaproteobacteria</taxon>
        <taxon>Natronospirales</taxon>
        <taxon>Natronospiraceae</taxon>
        <taxon>Natronospira</taxon>
    </lineage>
</organism>
<evidence type="ECO:0000256" key="2">
    <source>
        <dbReference type="SAM" id="SignalP"/>
    </source>
</evidence>
<feature type="signal peptide" evidence="2">
    <location>
        <begin position="1"/>
        <end position="26"/>
    </location>
</feature>
<dbReference type="InterPro" id="IPR018642">
    <property type="entry name" value="DUF2066"/>
</dbReference>
<keyword evidence="2" id="KW-0732">Signal</keyword>
<gene>
    <name evidence="3" type="ORF">J2T60_000129</name>
</gene>
<dbReference type="RefSeq" id="WP_253443973.1">
    <property type="nucleotide sequence ID" value="NZ_JALJYF010000001.1"/>
</dbReference>
<dbReference type="Proteomes" id="UP001523550">
    <property type="component" value="Unassembled WGS sequence"/>
</dbReference>
<keyword evidence="4" id="KW-1185">Reference proteome</keyword>
<evidence type="ECO:0000313" key="4">
    <source>
        <dbReference type="Proteomes" id="UP001523550"/>
    </source>
</evidence>
<evidence type="ECO:0008006" key="5">
    <source>
        <dbReference type="Google" id="ProtNLM"/>
    </source>
</evidence>
<feature type="region of interest" description="Disordered" evidence="1">
    <location>
        <begin position="42"/>
        <end position="72"/>
    </location>
</feature>
<dbReference type="EMBL" id="JALJYF010000001">
    <property type="protein sequence ID" value="MCP1726164.1"/>
    <property type="molecule type" value="Genomic_DNA"/>
</dbReference>
<reference evidence="3 4" key="1">
    <citation type="submission" date="2022-03" db="EMBL/GenBank/DDBJ databases">
        <title>Genomic Encyclopedia of Type Strains, Phase III (KMG-III): the genomes of soil and plant-associated and newly described type strains.</title>
        <authorList>
            <person name="Whitman W."/>
        </authorList>
    </citation>
    <scope>NUCLEOTIDE SEQUENCE [LARGE SCALE GENOMIC DNA]</scope>
    <source>
        <strain evidence="3 4">BSker1</strain>
    </source>
</reference>
<comment type="caution">
    <text evidence="3">The sequence shown here is derived from an EMBL/GenBank/DDBJ whole genome shotgun (WGS) entry which is preliminary data.</text>
</comment>